<dbReference type="PANTHER" id="PTHR22420:SF2">
    <property type="entry name" value="PROTEIN FAM81A"/>
    <property type="match status" value="1"/>
</dbReference>
<dbReference type="InParanoid" id="A0A4W3K976"/>
<dbReference type="OrthoDB" id="10014002at2759"/>
<reference evidence="4" key="1">
    <citation type="journal article" date="2006" name="Science">
        <title>Ancient noncoding elements conserved in the human genome.</title>
        <authorList>
            <person name="Venkatesh B."/>
            <person name="Kirkness E.F."/>
            <person name="Loh Y.H."/>
            <person name="Halpern A.L."/>
            <person name="Lee A.P."/>
            <person name="Johnson J."/>
            <person name="Dandona N."/>
            <person name="Viswanathan L.D."/>
            <person name="Tay A."/>
            <person name="Venter J.C."/>
            <person name="Strausberg R.L."/>
            <person name="Brenner S."/>
        </authorList>
    </citation>
    <scope>NUCLEOTIDE SEQUENCE [LARGE SCALE GENOMIC DNA]</scope>
</reference>
<dbReference type="Proteomes" id="UP000314986">
    <property type="component" value="Unassembled WGS sequence"/>
</dbReference>
<reference evidence="3" key="4">
    <citation type="submission" date="2025-08" db="UniProtKB">
        <authorList>
            <consortium name="Ensembl"/>
        </authorList>
    </citation>
    <scope>IDENTIFICATION</scope>
</reference>
<dbReference type="RefSeq" id="XP_007904556.1">
    <property type="nucleotide sequence ID" value="XM_007906365.2"/>
</dbReference>
<dbReference type="OMA" id="MQKITME"/>
<dbReference type="PANTHER" id="PTHR22420">
    <property type="entry name" value="PROTEIN FAM81A"/>
    <property type="match status" value="1"/>
</dbReference>
<evidence type="ECO:0000256" key="2">
    <source>
        <dbReference type="ARBA" id="ARBA00046344"/>
    </source>
</evidence>
<proteinExistence type="inferred from homology"/>
<evidence type="ECO:0008006" key="5">
    <source>
        <dbReference type="Google" id="ProtNLM"/>
    </source>
</evidence>
<keyword evidence="4" id="KW-1185">Reference proteome</keyword>
<comment type="similarity">
    <text evidence="2">Belongs to the FAM81 family.</text>
</comment>
<dbReference type="Ensembl" id="ENSCMIT00000049549.1">
    <property type="protein sequence ID" value="ENSCMIP00000048871.1"/>
    <property type="gene ID" value="ENSCMIG00000019944.1"/>
</dbReference>
<sequence length="334" mass="38622">MKNLLGPTSCIGDDNVPNLHGAKCKDEEESKTWRVLEEHIRYTAFVVNQLSRDIEILQEQIQARDSVSYATNTAVKTLEMRHLNGMGDLRGRVARCDASISKLSADLVTIHKGIQSLSNEQQKVQVILEAKIKDVEWQISQLLRRIEKSIAELEAKIRLREGHSNQQLHLLDDKIKLATEEIKEQIFSGYNRLEEEQEKKAKELLRQIKLFSLLIDDKTESRDREVEERFIQLAVKLVKIEEIQKRNLDFLNEENLNARITNMERKIWNEIEVIKTGTNIDCTSGQKRHHHTSRMKAVSTVHQHLSFDQHWTKKRVAGVPIEIKVRKADGSSVK</sequence>
<name>A0A4W3K976_CALMI</name>
<organism evidence="3 4">
    <name type="scientific">Callorhinchus milii</name>
    <name type="common">Ghost shark</name>
    <dbReference type="NCBI Taxonomy" id="7868"/>
    <lineage>
        <taxon>Eukaryota</taxon>
        <taxon>Metazoa</taxon>
        <taxon>Chordata</taxon>
        <taxon>Craniata</taxon>
        <taxon>Vertebrata</taxon>
        <taxon>Chondrichthyes</taxon>
        <taxon>Holocephali</taxon>
        <taxon>Chimaeriformes</taxon>
        <taxon>Callorhinchidae</taxon>
        <taxon>Callorhinchus</taxon>
    </lineage>
</organism>
<evidence type="ECO:0000313" key="4">
    <source>
        <dbReference type="Proteomes" id="UP000314986"/>
    </source>
</evidence>
<dbReference type="KEGG" id="cmk:103187037"/>
<keyword evidence="1" id="KW-0175">Coiled coil</keyword>
<accession>A0A4W3K976</accession>
<dbReference type="STRING" id="7868.ENSCMIP00000048871"/>
<dbReference type="InterPro" id="IPR029619">
    <property type="entry name" value="FAM81"/>
</dbReference>
<reference evidence="3" key="5">
    <citation type="submission" date="2025-09" db="UniProtKB">
        <authorList>
            <consortium name="Ensembl"/>
        </authorList>
    </citation>
    <scope>IDENTIFICATION</scope>
</reference>
<dbReference type="GeneTree" id="ENSGT00390000004985"/>
<reference evidence="4" key="2">
    <citation type="journal article" date="2007" name="PLoS Biol.">
        <title>Survey sequencing and comparative analysis of the elephant shark (Callorhinchus milii) genome.</title>
        <authorList>
            <person name="Venkatesh B."/>
            <person name="Kirkness E.F."/>
            <person name="Loh Y.H."/>
            <person name="Halpern A.L."/>
            <person name="Lee A.P."/>
            <person name="Johnson J."/>
            <person name="Dandona N."/>
            <person name="Viswanathan L.D."/>
            <person name="Tay A."/>
            <person name="Venter J.C."/>
            <person name="Strausberg R.L."/>
            <person name="Brenner S."/>
        </authorList>
    </citation>
    <scope>NUCLEOTIDE SEQUENCE [LARGE SCALE GENOMIC DNA]</scope>
</reference>
<dbReference type="GeneID" id="103187037"/>
<dbReference type="AlphaFoldDB" id="A0A4W3K976"/>
<evidence type="ECO:0000256" key="1">
    <source>
        <dbReference type="ARBA" id="ARBA00023054"/>
    </source>
</evidence>
<gene>
    <name evidence="3" type="primary">LOC103187037</name>
</gene>
<reference evidence="4" key="3">
    <citation type="journal article" date="2014" name="Nature">
        <title>Elephant shark genome provides unique insights into gnathostome evolution.</title>
        <authorList>
            <consortium name="International Elephant Shark Genome Sequencing Consortium"/>
            <person name="Venkatesh B."/>
            <person name="Lee A.P."/>
            <person name="Ravi V."/>
            <person name="Maurya A.K."/>
            <person name="Lian M.M."/>
            <person name="Swann J.B."/>
            <person name="Ohta Y."/>
            <person name="Flajnik M.F."/>
            <person name="Sutoh Y."/>
            <person name="Kasahara M."/>
            <person name="Hoon S."/>
            <person name="Gangu V."/>
            <person name="Roy S.W."/>
            <person name="Irimia M."/>
            <person name="Korzh V."/>
            <person name="Kondrychyn I."/>
            <person name="Lim Z.W."/>
            <person name="Tay B.H."/>
            <person name="Tohari S."/>
            <person name="Kong K.W."/>
            <person name="Ho S."/>
            <person name="Lorente-Galdos B."/>
            <person name="Quilez J."/>
            <person name="Marques-Bonet T."/>
            <person name="Raney B.J."/>
            <person name="Ingham P.W."/>
            <person name="Tay A."/>
            <person name="Hillier L.W."/>
            <person name="Minx P."/>
            <person name="Boehm T."/>
            <person name="Wilson R.K."/>
            <person name="Brenner S."/>
            <person name="Warren W.C."/>
        </authorList>
    </citation>
    <scope>NUCLEOTIDE SEQUENCE [LARGE SCALE GENOMIC DNA]</scope>
</reference>
<protein>
    <recommendedName>
        <fullName evidence="5">Protein FAM81A</fullName>
    </recommendedName>
</protein>
<evidence type="ECO:0000313" key="3">
    <source>
        <dbReference type="Ensembl" id="ENSCMIP00000048871.1"/>
    </source>
</evidence>